<evidence type="ECO:0000256" key="1">
    <source>
        <dbReference type="RuleBase" id="RU363044"/>
    </source>
</evidence>
<protein>
    <recommendedName>
        <fullName evidence="1">ATP-dependent DNA helicase</fullName>
        <ecNumber evidence="1">5.6.2.3</ecNumber>
    </recommendedName>
</protein>
<dbReference type="Gene3D" id="3.40.50.300">
    <property type="entry name" value="P-loop containing nucleotide triphosphate hydrolases"/>
    <property type="match status" value="2"/>
</dbReference>
<dbReference type="Proteomes" id="UP000004994">
    <property type="component" value="Unassembled WGS sequence"/>
</dbReference>
<feature type="transmembrane region" description="Helical" evidence="2">
    <location>
        <begin position="728"/>
        <end position="750"/>
    </location>
</feature>
<dbReference type="Pfam" id="PF14214">
    <property type="entry name" value="Helitron_like_N"/>
    <property type="match status" value="1"/>
</dbReference>
<dbReference type="Pfam" id="PF21530">
    <property type="entry name" value="Pif1_2B_dom"/>
    <property type="match status" value="1"/>
</dbReference>
<evidence type="ECO:0000256" key="2">
    <source>
        <dbReference type="SAM" id="Phobius"/>
    </source>
</evidence>
<comment type="catalytic activity">
    <reaction evidence="1">
        <text>ATP + H2O = ADP + phosphate + H(+)</text>
        <dbReference type="Rhea" id="RHEA:13065"/>
        <dbReference type="ChEBI" id="CHEBI:15377"/>
        <dbReference type="ChEBI" id="CHEBI:15378"/>
        <dbReference type="ChEBI" id="CHEBI:30616"/>
        <dbReference type="ChEBI" id="CHEBI:43474"/>
        <dbReference type="ChEBI" id="CHEBI:456216"/>
        <dbReference type="EC" id="5.6.2.3"/>
    </reaction>
</comment>
<dbReference type="OMA" id="SISECMR"/>
<evidence type="ECO:0000313" key="7">
    <source>
        <dbReference type="Proteomes" id="UP000004994"/>
    </source>
</evidence>
<keyword evidence="1" id="KW-0234">DNA repair</keyword>
<evidence type="ECO:0000259" key="5">
    <source>
        <dbReference type="Pfam" id="PF21530"/>
    </source>
</evidence>
<sequence length="752" mass="86309">MVDMYIKLETTRLEYFRKEQSNFRREVYQGIVDTVSSAECRGDRIGQRILLPSSFIGGPRDMKKHYMDAMALVQHFGRPDLFITMTCNPDWIEIQQELHPRQTPQDRPDLVTRVFRAKLQDLKEQIFKKEIFGIVVAHVFVVEFQKRGLPHIHLLLILKEGHKIKSGGVKAIKYLYKYIYKGHDRCAVYVQSDDGENVIDEIQTFQDARWVSPPEALWRIYEFNLTEMQSAVINLQLHLPEKHSANPREGERYYEQLLLNPVRGPLSFNDLLTVNGKQCQTFKEAAKERGLLESDNSISECMREAVVFKMPFALRSLFATILVHCNPTDIRKLWDTYYEDMSEDFSRLYEYGKSIDIYDIPQLDHNFLEVGSSECREINEEISVQIPPEDIDAQSQLNPEQHHAFTKIMQIINAGTTAIFFVDGPGGTGKTYLYRALLANVRSRGMIGLATATSGVAASILPGGRTAHSRFEIPLQTSESTMTKHVKMLQQQNVTERAILASRNDHVDKINNKLISQFPGESKIFNNFDSAEDDTNNYYQEEYLNTLTPNGLPPHRLELKENAPIMLLRNLDPSSGLCNGTRMICRGFSQNVLHAEISTGHSATKHVFLPRIQLSPPENEGYPFKFIRKQFPIRLCFAMTINKAQGQTIHNVGLYLPQHVFSHGQLYVALSRGISMSTTKVLVLTEQPKCQKGTYTKNIVYKEVWKTQVNLYKHNGFFNTHTLQCVRVIFKIFLSLLLSALLTLYSIIMFKY</sequence>
<dbReference type="InterPro" id="IPR025476">
    <property type="entry name" value="Helitron_helicase-like"/>
</dbReference>
<keyword evidence="2" id="KW-0812">Transmembrane</keyword>
<keyword evidence="1" id="KW-0233">DNA recombination</keyword>
<keyword evidence="1" id="KW-0378">Hydrolase</keyword>
<organism evidence="6">
    <name type="scientific">Solanum lycopersicum</name>
    <name type="common">Tomato</name>
    <name type="synonym">Lycopersicon esculentum</name>
    <dbReference type="NCBI Taxonomy" id="4081"/>
    <lineage>
        <taxon>Eukaryota</taxon>
        <taxon>Viridiplantae</taxon>
        <taxon>Streptophyta</taxon>
        <taxon>Embryophyta</taxon>
        <taxon>Tracheophyta</taxon>
        <taxon>Spermatophyta</taxon>
        <taxon>Magnoliopsida</taxon>
        <taxon>eudicotyledons</taxon>
        <taxon>Gunneridae</taxon>
        <taxon>Pentapetalae</taxon>
        <taxon>asterids</taxon>
        <taxon>lamiids</taxon>
        <taxon>Solanales</taxon>
        <taxon>Solanaceae</taxon>
        <taxon>Solanoideae</taxon>
        <taxon>Solaneae</taxon>
        <taxon>Solanum</taxon>
        <taxon>Solanum subgen. Lycopersicon</taxon>
    </lineage>
</organism>
<evidence type="ECO:0000313" key="6">
    <source>
        <dbReference type="EnsemblPlants" id="Solyc00g042640.1.1"/>
    </source>
</evidence>
<keyword evidence="1" id="KW-0067">ATP-binding</keyword>
<name>A0A494G9F1_SOLLC</name>
<dbReference type="STRING" id="4081.A0A494G9F1"/>
<dbReference type="PANTHER" id="PTHR10492">
    <property type="match status" value="1"/>
</dbReference>
<keyword evidence="2" id="KW-0472">Membrane</keyword>
<dbReference type="GO" id="GO:0006310">
    <property type="term" value="P:DNA recombination"/>
    <property type="evidence" value="ECO:0007669"/>
    <property type="project" value="UniProtKB-KW"/>
</dbReference>
<dbReference type="PaxDb" id="4081-Solyc00g042640.1.1"/>
<evidence type="ECO:0000259" key="4">
    <source>
        <dbReference type="Pfam" id="PF14214"/>
    </source>
</evidence>
<feature type="domain" description="Helitron helicase-like" evidence="4">
    <location>
        <begin position="1"/>
        <end position="156"/>
    </location>
</feature>
<reference evidence="6" key="2">
    <citation type="submission" date="2019-04" db="UniProtKB">
        <authorList>
            <consortium name="EnsemblPlants"/>
        </authorList>
    </citation>
    <scope>IDENTIFICATION</scope>
    <source>
        <strain evidence="6">cv. Heinz 1706</strain>
    </source>
</reference>
<dbReference type="EC" id="5.6.2.3" evidence="1"/>
<keyword evidence="1" id="KW-0347">Helicase</keyword>
<keyword evidence="7" id="KW-1185">Reference proteome</keyword>
<comment type="cofactor">
    <cofactor evidence="1">
        <name>Mg(2+)</name>
        <dbReference type="ChEBI" id="CHEBI:18420"/>
    </cofactor>
</comment>
<accession>A0A494G9F1</accession>
<dbReference type="FunFam" id="3.40.50.300:FF:002884">
    <property type="entry name" value="ATP-dependent DNA helicase"/>
    <property type="match status" value="1"/>
</dbReference>
<dbReference type="InterPro" id="IPR010285">
    <property type="entry name" value="DNA_helicase_pif1-like_DEAD"/>
</dbReference>
<dbReference type="Pfam" id="PF05970">
    <property type="entry name" value="PIF1"/>
    <property type="match status" value="1"/>
</dbReference>
<dbReference type="GO" id="GO:0006281">
    <property type="term" value="P:DNA repair"/>
    <property type="evidence" value="ECO:0007669"/>
    <property type="project" value="UniProtKB-KW"/>
</dbReference>
<dbReference type="SUPFAM" id="SSF52540">
    <property type="entry name" value="P-loop containing nucleoside triphosphate hydrolases"/>
    <property type="match status" value="2"/>
</dbReference>
<feature type="domain" description="DNA helicase Pif1-like 2B" evidence="5">
    <location>
        <begin position="542"/>
        <end position="585"/>
    </location>
</feature>
<dbReference type="GO" id="GO:0016887">
    <property type="term" value="F:ATP hydrolysis activity"/>
    <property type="evidence" value="ECO:0007669"/>
    <property type="project" value="RHEA"/>
</dbReference>
<dbReference type="Gramene" id="Solyc00g042640.1.1">
    <property type="protein sequence ID" value="Solyc00g042640.1.1"/>
    <property type="gene ID" value="Solyc00g042640.1"/>
</dbReference>
<dbReference type="InParanoid" id="A0A494G9F1"/>
<dbReference type="InterPro" id="IPR027417">
    <property type="entry name" value="P-loop_NTPase"/>
</dbReference>
<feature type="domain" description="DNA helicase Pif1-like DEAD-box helicase" evidence="3">
    <location>
        <begin position="396"/>
        <end position="495"/>
    </location>
</feature>
<comment type="similarity">
    <text evidence="1">Belongs to the helicase family.</text>
</comment>
<dbReference type="GO" id="GO:0005524">
    <property type="term" value="F:ATP binding"/>
    <property type="evidence" value="ECO:0007669"/>
    <property type="project" value="UniProtKB-KW"/>
</dbReference>
<dbReference type="GO" id="GO:0000723">
    <property type="term" value="P:telomere maintenance"/>
    <property type="evidence" value="ECO:0007669"/>
    <property type="project" value="InterPro"/>
</dbReference>
<dbReference type="InterPro" id="IPR049163">
    <property type="entry name" value="Pif1-like_2B_dom"/>
</dbReference>
<dbReference type="GO" id="GO:0043139">
    <property type="term" value="F:5'-3' DNA helicase activity"/>
    <property type="evidence" value="ECO:0007669"/>
    <property type="project" value="UniProtKB-EC"/>
</dbReference>
<keyword evidence="1" id="KW-0227">DNA damage</keyword>
<dbReference type="AlphaFoldDB" id="A0A494G9F1"/>
<dbReference type="CDD" id="cd18809">
    <property type="entry name" value="SF1_C_RecD"/>
    <property type="match status" value="1"/>
</dbReference>
<keyword evidence="2" id="KW-1133">Transmembrane helix</keyword>
<reference evidence="6" key="1">
    <citation type="journal article" date="2012" name="Nature">
        <title>The tomato genome sequence provides insights into fleshy fruit evolution.</title>
        <authorList>
            <consortium name="Tomato Genome Consortium"/>
        </authorList>
    </citation>
    <scope>NUCLEOTIDE SEQUENCE [LARGE SCALE GENOMIC DNA]</scope>
    <source>
        <strain evidence="6">cv. Heinz 1706</strain>
    </source>
</reference>
<evidence type="ECO:0000259" key="3">
    <source>
        <dbReference type="Pfam" id="PF05970"/>
    </source>
</evidence>
<proteinExistence type="inferred from homology"/>
<keyword evidence="1" id="KW-0547">Nucleotide-binding</keyword>
<dbReference type="PANTHER" id="PTHR10492:SF94">
    <property type="entry name" value="ATP-DEPENDENT DNA HELICASE"/>
    <property type="match status" value="1"/>
</dbReference>
<dbReference type="EnsemblPlants" id="Solyc00g042640.1.1">
    <property type="protein sequence ID" value="Solyc00g042640.1.1"/>
    <property type="gene ID" value="Solyc00g042640.1"/>
</dbReference>